<evidence type="ECO:0000313" key="2">
    <source>
        <dbReference type="Proteomes" id="UP001458880"/>
    </source>
</evidence>
<dbReference type="EMBL" id="JASPKY010000245">
    <property type="protein sequence ID" value="KAK9717243.1"/>
    <property type="molecule type" value="Genomic_DNA"/>
</dbReference>
<dbReference type="Proteomes" id="UP001458880">
    <property type="component" value="Unassembled WGS sequence"/>
</dbReference>
<protein>
    <submittedName>
        <fullName evidence="1">Uncharacterized protein</fullName>
    </submittedName>
</protein>
<comment type="caution">
    <text evidence="1">The sequence shown here is derived from an EMBL/GenBank/DDBJ whole genome shotgun (WGS) entry which is preliminary data.</text>
</comment>
<sequence>MCGQKEAKKLNSVPLSARIVKERISILAENVKEQLDETTDFSSNSQLMVYVRYKGANNFEEELLFCSPLELRSRGIDVYNKVNEYFNAQSLKWVNEYFNAQSLKWENCISVSLDGAPAMLGHITGFSAFFSDYFPDLDTRTVSWIVDPFKCEIAMIPEEPLGLAEAILELRSNTETRIQFESKPNLELRSNTETRIQFESKPNLSSFWMSKVAKAFKTAHEEALKKLLPFGTTYLCEQGFSTRMNLKTKNRNRLNAKDCIQIALTMNK</sequence>
<reference evidence="1 2" key="1">
    <citation type="journal article" date="2024" name="BMC Genomics">
        <title>De novo assembly and annotation of Popillia japonica's genome with initial clues to its potential as an invasive pest.</title>
        <authorList>
            <person name="Cucini C."/>
            <person name="Boschi S."/>
            <person name="Funari R."/>
            <person name="Cardaioli E."/>
            <person name="Iannotti N."/>
            <person name="Marturano G."/>
            <person name="Paoli F."/>
            <person name="Bruttini M."/>
            <person name="Carapelli A."/>
            <person name="Frati F."/>
            <person name="Nardi F."/>
        </authorList>
    </citation>
    <scope>NUCLEOTIDE SEQUENCE [LARGE SCALE GENOMIC DNA]</scope>
    <source>
        <strain evidence="1">DMR45628</strain>
    </source>
</reference>
<proteinExistence type="predicted"/>
<dbReference type="PANTHER" id="PTHR45913:SF19">
    <property type="entry name" value="LOW QUALITY PROTEIN: ZINC FINGER BED DOMAIN-CONTAINING PROTEIN 5-LIKE"/>
    <property type="match status" value="1"/>
</dbReference>
<evidence type="ECO:0000313" key="1">
    <source>
        <dbReference type="EMBL" id="KAK9717243.1"/>
    </source>
</evidence>
<gene>
    <name evidence="1" type="ORF">QE152_g24266</name>
</gene>
<keyword evidence="2" id="KW-1185">Reference proteome</keyword>
<name>A0AAW1KG52_POPJA</name>
<dbReference type="PANTHER" id="PTHR45913">
    <property type="entry name" value="EPM2A-INTERACTING PROTEIN 1"/>
    <property type="match status" value="1"/>
</dbReference>
<organism evidence="1 2">
    <name type="scientific">Popillia japonica</name>
    <name type="common">Japanese beetle</name>
    <dbReference type="NCBI Taxonomy" id="7064"/>
    <lineage>
        <taxon>Eukaryota</taxon>
        <taxon>Metazoa</taxon>
        <taxon>Ecdysozoa</taxon>
        <taxon>Arthropoda</taxon>
        <taxon>Hexapoda</taxon>
        <taxon>Insecta</taxon>
        <taxon>Pterygota</taxon>
        <taxon>Neoptera</taxon>
        <taxon>Endopterygota</taxon>
        <taxon>Coleoptera</taxon>
        <taxon>Polyphaga</taxon>
        <taxon>Scarabaeiformia</taxon>
        <taxon>Scarabaeidae</taxon>
        <taxon>Rutelinae</taxon>
        <taxon>Popillia</taxon>
    </lineage>
</organism>
<dbReference type="AlphaFoldDB" id="A0AAW1KG52"/>
<accession>A0AAW1KG52</accession>